<dbReference type="EMBL" id="HBUF01221120">
    <property type="protein sequence ID" value="CAG6669468.1"/>
    <property type="molecule type" value="Transcribed_RNA"/>
</dbReference>
<accession>A0A8D8WT70</accession>
<name>A0A8D8WT70_9HEMI</name>
<dbReference type="AlphaFoldDB" id="A0A8D8WT70"/>
<proteinExistence type="predicted"/>
<dbReference type="EMBL" id="HBUF01221119">
    <property type="protein sequence ID" value="CAG6669467.1"/>
    <property type="molecule type" value="Transcribed_RNA"/>
</dbReference>
<evidence type="ECO:0000313" key="1">
    <source>
        <dbReference type="EMBL" id="CAG6669469.1"/>
    </source>
</evidence>
<dbReference type="EMBL" id="HBUF01221121">
    <property type="protein sequence ID" value="CAG6669469.1"/>
    <property type="molecule type" value="Transcribed_RNA"/>
</dbReference>
<reference evidence="1" key="1">
    <citation type="submission" date="2021-05" db="EMBL/GenBank/DDBJ databases">
        <authorList>
            <person name="Alioto T."/>
            <person name="Alioto T."/>
            <person name="Gomez Garrido J."/>
        </authorList>
    </citation>
    <scope>NUCLEOTIDE SEQUENCE</scope>
</reference>
<protein>
    <submittedName>
        <fullName evidence="1">Uncharacterized protein</fullName>
    </submittedName>
</protein>
<sequence>MKRIFFFLNQVAFYNVAKVCFGLMFRITKSPTESFNKLVLNPAGLYHLYCIDQVFNVDTCIEQLIPIYQIQFTVYTVVSIGGSSSSGCQQIPLSLTAPTSM</sequence>
<organism evidence="1">
    <name type="scientific">Cacopsylla melanoneura</name>
    <dbReference type="NCBI Taxonomy" id="428564"/>
    <lineage>
        <taxon>Eukaryota</taxon>
        <taxon>Metazoa</taxon>
        <taxon>Ecdysozoa</taxon>
        <taxon>Arthropoda</taxon>
        <taxon>Hexapoda</taxon>
        <taxon>Insecta</taxon>
        <taxon>Pterygota</taxon>
        <taxon>Neoptera</taxon>
        <taxon>Paraneoptera</taxon>
        <taxon>Hemiptera</taxon>
        <taxon>Sternorrhyncha</taxon>
        <taxon>Psylloidea</taxon>
        <taxon>Psyllidae</taxon>
        <taxon>Psyllinae</taxon>
        <taxon>Cacopsylla</taxon>
    </lineage>
</organism>